<dbReference type="STRING" id="1071679.BG57_14950"/>
<organism evidence="1 2">
    <name type="scientific">Caballeronia grimmiae</name>
    <dbReference type="NCBI Taxonomy" id="1071679"/>
    <lineage>
        <taxon>Bacteria</taxon>
        <taxon>Pseudomonadati</taxon>
        <taxon>Pseudomonadota</taxon>
        <taxon>Betaproteobacteria</taxon>
        <taxon>Burkholderiales</taxon>
        <taxon>Burkholderiaceae</taxon>
        <taxon>Caballeronia</taxon>
    </lineage>
</organism>
<gene>
    <name evidence="1" type="ORF">BG57_14950</name>
</gene>
<evidence type="ECO:0000313" key="1">
    <source>
        <dbReference type="EMBL" id="KDR30299.1"/>
    </source>
</evidence>
<accession>A0A069NRQ8</accession>
<protein>
    <submittedName>
        <fullName evidence="1">Uncharacterized protein</fullName>
    </submittedName>
</protein>
<dbReference type="AlphaFoldDB" id="A0A069NRQ8"/>
<dbReference type="EMBL" id="JFHE01000027">
    <property type="protein sequence ID" value="KDR30299.1"/>
    <property type="molecule type" value="Genomic_DNA"/>
</dbReference>
<name>A0A069NRQ8_9BURK</name>
<reference evidence="1 2" key="1">
    <citation type="submission" date="2014-03" db="EMBL/GenBank/DDBJ databases">
        <title>Draft Genome Sequences of Four Burkholderia Strains.</title>
        <authorList>
            <person name="Liu X.Y."/>
            <person name="Li C.X."/>
            <person name="Xu J.H."/>
        </authorList>
    </citation>
    <scope>NUCLEOTIDE SEQUENCE [LARGE SCALE GENOMIC DNA]</scope>
    <source>
        <strain evidence="1 2">R27</strain>
    </source>
</reference>
<dbReference type="Proteomes" id="UP000027439">
    <property type="component" value="Unassembled WGS sequence"/>
</dbReference>
<proteinExistence type="predicted"/>
<evidence type="ECO:0000313" key="2">
    <source>
        <dbReference type="Proteomes" id="UP000027439"/>
    </source>
</evidence>
<comment type="caution">
    <text evidence="1">The sequence shown here is derived from an EMBL/GenBank/DDBJ whole genome shotgun (WGS) entry which is preliminary data.</text>
</comment>
<sequence length="63" mass="7065">MRLFKMACLDGGAHAEQELPYECVLCNEHKLYPKKILTLDLRDSTIKLALFSGGLRAKKAEVS</sequence>